<organism evidence="2">
    <name type="scientific">Oryza glumipatula</name>
    <dbReference type="NCBI Taxonomy" id="40148"/>
    <lineage>
        <taxon>Eukaryota</taxon>
        <taxon>Viridiplantae</taxon>
        <taxon>Streptophyta</taxon>
        <taxon>Embryophyta</taxon>
        <taxon>Tracheophyta</taxon>
        <taxon>Spermatophyta</taxon>
        <taxon>Magnoliopsida</taxon>
        <taxon>Liliopsida</taxon>
        <taxon>Poales</taxon>
        <taxon>Poaceae</taxon>
        <taxon>BOP clade</taxon>
        <taxon>Oryzoideae</taxon>
        <taxon>Oryzeae</taxon>
        <taxon>Oryzinae</taxon>
        <taxon>Oryza</taxon>
    </lineage>
</organism>
<keyword evidence="3" id="KW-1185">Reference proteome</keyword>
<evidence type="ECO:0000313" key="2">
    <source>
        <dbReference type="EnsemblPlants" id="OGLUM10G15550.1"/>
    </source>
</evidence>
<reference evidence="2" key="1">
    <citation type="submission" date="2015-04" db="UniProtKB">
        <authorList>
            <consortium name="EnsemblPlants"/>
        </authorList>
    </citation>
    <scope>IDENTIFICATION</scope>
</reference>
<protein>
    <recommendedName>
        <fullName evidence="1">BRO1 domain-containing protein</fullName>
    </recommendedName>
</protein>
<reference evidence="2" key="2">
    <citation type="submission" date="2018-05" db="EMBL/GenBank/DDBJ databases">
        <title>OgluRS3 (Oryza glumaepatula Reference Sequence Version 3).</title>
        <authorList>
            <person name="Zhang J."/>
            <person name="Kudrna D."/>
            <person name="Lee S."/>
            <person name="Talag J."/>
            <person name="Welchert J."/>
            <person name="Wing R.A."/>
        </authorList>
    </citation>
    <scope>NUCLEOTIDE SEQUENCE [LARGE SCALE GENOMIC DNA]</scope>
</reference>
<dbReference type="Proteomes" id="UP000026961">
    <property type="component" value="Chromosome 10"/>
</dbReference>
<dbReference type="HOGENOM" id="CLU_2389738_0_0_1"/>
<proteinExistence type="predicted"/>
<dbReference type="EnsemblPlants" id="OGLUM10G15550.1">
    <property type="protein sequence ID" value="OGLUM10G15550.1"/>
    <property type="gene ID" value="OGLUM10G15550"/>
</dbReference>
<feature type="domain" description="BRO1" evidence="1">
    <location>
        <begin position="2"/>
        <end position="79"/>
    </location>
</feature>
<dbReference type="Gene3D" id="1.25.40.280">
    <property type="entry name" value="alix/aip1 like domains"/>
    <property type="match status" value="1"/>
</dbReference>
<evidence type="ECO:0000313" key="3">
    <source>
        <dbReference type="Proteomes" id="UP000026961"/>
    </source>
</evidence>
<dbReference type="InterPro" id="IPR004328">
    <property type="entry name" value="BRO1_dom"/>
</dbReference>
<sequence>MVARQVSLDYGDVRAALEAPELRRQHADHRQWAAHAEAKAAYFAAEACLRAARARRAEGDVGVAIPRLRQAAATLKGSKPLKKAARRCTPPPSG</sequence>
<name>A0A0E0BCN4_9ORYZ</name>
<dbReference type="AlphaFoldDB" id="A0A0E0BCN4"/>
<dbReference type="Gramene" id="OGLUM10G15550.1">
    <property type="protein sequence ID" value="OGLUM10G15550.1"/>
    <property type="gene ID" value="OGLUM10G15550"/>
</dbReference>
<dbReference type="Pfam" id="PF03097">
    <property type="entry name" value="BRO1"/>
    <property type="match status" value="1"/>
</dbReference>
<dbReference type="STRING" id="40148.A0A0E0BCN4"/>
<accession>A0A0E0BCN4</accession>
<dbReference type="InterPro" id="IPR038499">
    <property type="entry name" value="BRO1_sf"/>
</dbReference>
<evidence type="ECO:0000259" key="1">
    <source>
        <dbReference type="Pfam" id="PF03097"/>
    </source>
</evidence>